<dbReference type="PRINTS" id="PR00409">
    <property type="entry name" value="PHDIOXRDTASE"/>
</dbReference>
<dbReference type="InterPro" id="IPR017927">
    <property type="entry name" value="FAD-bd_FR_type"/>
</dbReference>
<dbReference type="PANTHER" id="PTHR47354:SF1">
    <property type="entry name" value="CARNITINE MONOOXYGENASE REDUCTASE SUBUNIT"/>
    <property type="match status" value="1"/>
</dbReference>
<evidence type="ECO:0000256" key="5">
    <source>
        <dbReference type="ARBA" id="ARBA00023004"/>
    </source>
</evidence>
<evidence type="ECO:0000259" key="8">
    <source>
        <dbReference type="PROSITE" id="PS51384"/>
    </source>
</evidence>
<comment type="cofactor">
    <cofactor evidence="1">
        <name>FAD</name>
        <dbReference type="ChEBI" id="CHEBI:57692"/>
    </cofactor>
</comment>
<reference evidence="10" key="1">
    <citation type="journal article" date="2019" name="Int. J. Syst. Evol. Microbiol.">
        <title>The Global Catalogue of Microorganisms (GCM) 10K type strain sequencing project: providing services to taxonomists for standard genome sequencing and annotation.</title>
        <authorList>
            <consortium name="The Broad Institute Genomics Platform"/>
            <consortium name="The Broad Institute Genome Sequencing Center for Infectious Disease"/>
            <person name="Wu L."/>
            <person name="Ma J."/>
        </authorList>
    </citation>
    <scope>NUCLEOTIDE SEQUENCE [LARGE SCALE GENOMIC DNA]</scope>
    <source>
        <strain evidence="10">JCM 17906</strain>
    </source>
</reference>
<organism evidence="9 10">
    <name type="scientific">Pseudonocardia xishanensis</name>
    <dbReference type="NCBI Taxonomy" id="630995"/>
    <lineage>
        <taxon>Bacteria</taxon>
        <taxon>Bacillati</taxon>
        <taxon>Actinomycetota</taxon>
        <taxon>Actinomycetes</taxon>
        <taxon>Pseudonocardiales</taxon>
        <taxon>Pseudonocardiaceae</taxon>
        <taxon>Pseudonocardia</taxon>
    </lineage>
</organism>
<dbReference type="EMBL" id="BAABGT010000107">
    <property type="protein sequence ID" value="GAA4558102.1"/>
    <property type="molecule type" value="Genomic_DNA"/>
</dbReference>
<name>A0ABP8S296_9PSEU</name>
<sequence length="153" mass="16385">MNGADAAAESRPIESDSSLAGTRPLVDRKEHIADGIVHIVLRGGSRGPLPSWSPGAHIVLPDGTTRQYSLCGDPADAAHYELAVQRAPESRRGSVYVDDVLAEGDTIEVSGPRNNFLFVGADRYVVLAGGIGIRPLVPMIRCAQSIRREWSLT</sequence>
<evidence type="ECO:0000256" key="1">
    <source>
        <dbReference type="ARBA" id="ARBA00001974"/>
    </source>
</evidence>
<proteinExistence type="predicted"/>
<accession>A0ABP8S296</accession>
<dbReference type="PROSITE" id="PS51384">
    <property type="entry name" value="FAD_FR"/>
    <property type="match status" value="1"/>
</dbReference>
<dbReference type="InterPro" id="IPR039261">
    <property type="entry name" value="FNR_nucleotide-bd"/>
</dbReference>
<dbReference type="InterPro" id="IPR017938">
    <property type="entry name" value="Riboflavin_synthase-like_b-brl"/>
</dbReference>
<keyword evidence="2" id="KW-0285">Flavoprotein</keyword>
<evidence type="ECO:0000256" key="4">
    <source>
        <dbReference type="ARBA" id="ARBA00022723"/>
    </source>
</evidence>
<keyword evidence="3" id="KW-0001">2Fe-2S</keyword>
<comment type="caution">
    <text evidence="9">The sequence shown here is derived from an EMBL/GenBank/DDBJ whole genome shotgun (WGS) entry which is preliminary data.</text>
</comment>
<evidence type="ECO:0000313" key="9">
    <source>
        <dbReference type="EMBL" id="GAA4558102.1"/>
    </source>
</evidence>
<evidence type="ECO:0000256" key="2">
    <source>
        <dbReference type="ARBA" id="ARBA00022630"/>
    </source>
</evidence>
<dbReference type="CDD" id="cd06185">
    <property type="entry name" value="PDR_like"/>
    <property type="match status" value="1"/>
</dbReference>
<dbReference type="Gene3D" id="2.40.30.10">
    <property type="entry name" value="Translation factors"/>
    <property type="match status" value="1"/>
</dbReference>
<evidence type="ECO:0000256" key="6">
    <source>
        <dbReference type="ARBA" id="ARBA00023014"/>
    </source>
</evidence>
<dbReference type="SUPFAM" id="SSF52343">
    <property type="entry name" value="Ferredoxin reductase-like, C-terminal NADP-linked domain"/>
    <property type="match status" value="1"/>
</dbReference>
<dbReference type="PANTHER" id="PTHR47354">
    <property type="entry name" value="NADH OXIDOREDUCTASE HCR"/>
    <property type="match status" value="1"/>
</dbReference>
<feature type="region of interest" description="Disordered" evidence="7">
    <location>
        <begin position="1"/>
        <end position="25"/>
    </location>
</feature>
<keyword evidence="5" id="KW-0408">Iron</keyword>
<keyword evidence="6" id="KW-0411">Iron-sulfur</keyword>
<gene>
    <name evidence="9" type="ORF">GCM10023175_63710</name>
</gene>
<evidence type="ECO:0000256" key="7">
    <source>
        <dbReference type="SAM" id="MobiDB-lite"/>
    </source>
</evidence>
<dbReference type="Proteomes" id="UP001501598">
    <property type="component" value="Unassembled WGS sequence"/>
</dbReference>
<protein>
    <recommendedName>
        <fullName evidence="8">FAD-binding FR-type domain-containing protein</fullName>
    </recommendedName>
</protein>
<keyword evidence="4" id="KW-0479">Metal-binding</keyword>
<dbReference type="InterPro" id="IPR050415">
    <property type="entry name" value="MRET"/>
</dbReference>
<keyword evidence="10" id="KW-1185">Reference proteome</keyword>
<evidence type="ECO:0000256" key="3">
    <source>
        <dbReference type="ARBA" id="ARBA00022714"/>
    </source>
</evidence>
<evidence type="ECO:0000313" key="10">
    <source>
        <dbReference type="Proteomes" id="UP001501598"/>
    </source>
</evidence>
<dbReference type="SUPFAM" id="SSF63380">
    <property type="entry name" value="Riboflavin synthase domain-like"/>
    <property type="match status" value="1"/>
</dbReference>
<feature type="domain" description="FAD-binding FR-type" evidence="8">
    <location>
        <begin position="19"/>
        <end position="119"/>
    </location>
</feature>